<proteinExistence type="predicted"/>
<evidence type="ECO:0000259" key="2">
    <source>
        <dbReference type="Pfam" id="PF03886"/>
    </source>
</evidence>
<feature type="signal peptide" evidence="1">
    <location>
        <begin position="1"/>
        <end position="24"/>
    </location>
</feature>
<sequence length="207" mass="23511">MKKSLLTSALALSMFLLSACSSSATLTRYYTLASDFSVKASKSYPYKVVVKKFTVDPAYNSSNIVYRESPYDFMAYNHDLWATSPAHQIANVFTEDLQKSGLFEKVEQRATEMPDMEFTGFLMAIEEVDNDSTDRYARVAIELAFRDVKKDSTLWKKVYDEKEPLEGSEPREIAKSASKLVNRYAEDAVQEIEKLLESMKAPDSEVQ</sequence>
<gene>
    <name evidence="3" type="ORF">BGX16_0167</name>
</gene>
<organism evidence="3 4">
    <name type="scientific">Hallerella succinigenes</name>
    <dbReference type="NCBI Taxonomy" id="1896222"/>
    <lineage>
        <taxon>Bacteria</taxon>
        <taxon>Pseudomonadati</taxon>
        <taxon>Fibrobacterota</taxon>
        <taxon>Fibrobacteria</taxon>
        <taxon>Fibrobacterales</taxon>
        <taxon>Fibrobacteraceae</taxon>
        <taxon>Hallerella</taxon>
    </lineage>
</organism>
<dbReference type="InterPro" id="IPR005586">
    <property type="entry name" value="ABC_trans_aux"/>
</dbReference>
<evidence type="ECO:0000313" key="4">
    <source>
        <dbReference type="Proteomes" id="UP000231134"/>
    </source>
</evidence>
<name>A0A2M9A3H8_9BACT</name>
<dbReference type="OrthoDB" id="9813405at2"/>
<evidence type="ECO:0000313" key="3">
    <source>
        <dbReference type="EMBL" id="PJJ40254.1"/>
    </source>
</evidence>
<evidence type="ECO:0000256" key="1">
    <source>
        <dbReference type="SAM" id="SignalP"/>
    </source>
</evidence>
<protein>
    <submittedName>
        <fullName evidence="3">ABC-type uncharacterized transport system auxiliary subunit</fullName>
    </submittedName>
</protein>
<keyword evidence="4" id="KW-1185">Reference proteome</keyword>
<dbReference type="RefSeq" id="WP_100424363.1">
    <property type="nucleotide sequence ID" value="NZ_JAQXKX010000009.1"/>
</dbReference>
<dbReference type="Proteomes" id="UP000231134">
    <property type="component" value="Unassembled WGS sequence"/>
</dbReference>
<reference evidence="3 4" key="1">
    <citation type="submission" date="2017-11" db="EMBL/GenBank/DDBJ databases">
        <title>Animal gut microbial communities from fecal samples from Wisconsin, USA.</title>
        <authorList>
            <person name="Neumann A."/>
        </authorList>
    </citation>
    <scope>NUCLEOTIDE SEQUENCE [LARGE SCALE GENOMIC DNA]</scope>
    <source>
        <strain evidence="3 4">UWS3</strain>
    </source>
</reference>
<feature type="chain" id="PRO_5014805830" evidence="1">
    <location>
        <begin position="25"/>
        <end position="207"/>
    </location>
</feature>
<dbReference type="EMBL" id="PGEX01000001">
    <property type="protein sequence ID" value="PJJ40254.1"/>
    <property type="molecule type" value="Genomic_DNA"/>
</dbReference>
<dbReference type="AlphaFoldDB" id="A0A2M9A3H8"/>
<dbReference type="PROSITE" id="PS51257">
    <property type="entry name" value="PROKAR_LIPOPROTEIN"/>
    <property type="match status" value="1"/>
</dbReference>
<keyword evidence="1" id="KW-0732">Signal</keyword>
<dbReference type="Pfam" id="PF03886">
    <property type="entry name" value="ABC_trans_aux"/>
    <property type="match status" value="1"/>
</dbReference>
<dbReference type="SUPFAM" id="SSF159594">
    <property type="entry name" value="XCC0632-like"/>
    <property type="match status" value="1"/>
</dbReference>
<dbReference type="Gene3D" id="3.40.50.10610">
    <property type="entry name" value="ABC-type transport auxiliary lipoprotein component"/>
    <property type="match status" value="1"/>
</dbReference>
<feature type="domain" description="ABC-type transport auxiliary lipoprotein component" evidence="2">
    <location>
        <begin position="30"/>
        <end position="187"/>
    </location>
</feature>
<accession>A0A2M9A3H8</accession>
<comment type="caution">
    <text evidence="3">The sequence shown here is derived from an EMBL/GenBank/DDBJ whole genome shotgun (WGS) entry which is preliminary data.</text>
</comment>